<dbReference type="PANTHER" id="PTHR32309">
    <property type="entry name" value="TYROSINE-PROTEIN KINASE"/>
    <property type="match status" value="1"/>
</dbReference>
<feature type="transmembrane region" description="Helical" evidence="2">
    <location>
        <begin position="123"/>
        <end position="142"/>
    </location>
</feature>
<dbReference type="InterPro" id="IPR050445">
    <property type="entry name" value="Bact_polysacc_biosynth/exp"/>
</dbReference>
<evidence type="ECO:0000313" key="3">
    <source>
        <dbReference type="EMBL" id="MEE1672804.1"/>
    </source>
</evidence>
<accession>A0ABU7G0V7</accession>
<protein>
    <submittedName>
        <fullName evidence="3">Lipopolysaccharide biosynthesis protein</fullName>
    </submittedName>
</protein>
<sequence length="485" mass="54698">MSQVKSNRTEQELADFKREIDEKSWGDIEFVVSKAKEVEKRNLPLAYLIMQRALELRPSGPKIKRHLADYENRLAKTKLPVDVVIDNSVATKSSSEDSVSTITTPQTNQPITLALKEVIKRPIVLFVVLPWLFFAVYMVWIASPRYESQTQVLVQQPDGMATMDASMALLSGLGVSGGNTDPQLVKAYIYSSDMLQYLENKLSIIAHYSDTSVDWLSRLSSKASREQGLKFYQKQVQVDVDEVSQIVIVYVRAFSPDFALILSEEIAQRAEWYINSIGHQLANAQLEFIEGEHQRVELRLQEAKKRLLSFQQQYNLLDPEAEGAALSQITYAIESQIATAHAELRALRSTMSSQAPQVVMAQAKLDALYEQLNLERDRLTEQRGGEPSHDNPEGLSVSQLLARFTDYKVNLELALAAYTSSQVSLEKSRIEAYRQLKYLIKVESPTLPEDNKYPQVTYNLALFAAVLLMLFGIGKIVVATVKELN</sequence>
<evidence type="ECO:0000256" key="1">
    <source>
        <dbReference type="SAM" id="Coils"/>
    </source>
</evidence>
<dbReference type="PANTHER" id="PTHR32309:SF13">
    <property type="entry name" value="FERRIC ENTEROBACTIN TRANSPORT PROTEIN FEPE"/>
    <property type="match status" value="1"/>
</dbReference>
<keyword evidence="1" id="KW-0175">Coiled coil</keyword>
<dbReference type="EMBL" id="JAYDYW010000004">
    <property type="protein sequence ID" value="MEE1672804.1"/>
    <property type="molecule type" value="Genomic_DNA"/>
</dbReference>
<organism evidence="3 4">
    <name type="scientific">Agarivorans aestuarii</name>
    <dbReference type="NCBI Taxonomy" id="1563703"/>
    <lineage>
        <taxon>Bacteria</taxon>
        <taxon>Pseudomonadati</taxon>
        <taxon>Pseudomonadota</taxon>
        <taxon>Gammaproteobacteria</taxon>
        <taxon>Alteromonadales</taxon>
        <taxon>Alteromonadaceae</taxon>
        <taxon>Agarivorans</taxon>
    </lineage>
</organism>
<reference evidence="3 4" key="2">
    <citation type="submission" date="2023-12" db="EMBL/GenBank/DDBJ databases">
        <authorList>
            <consortium name="Cladostephus spongiosus"/>
            <person name="Lorente B."/>
            <person name="Cabral C."/>
            <person name="Frias J."/>
            <person name="Faria J."/>
            <person name="Toubarro D."/>
        </authorList>
    </citation>
    <scope>NUCLEOTIDE SEQUENCE [LARGE SCALE GENOMIC DNA]</scope>
    <source>
        <strain evidence="3 4">ZMCS4</strain>
    </source>
</reference>
<reference evidence="4" key="1">
    <citation type="submission" date="2023-07" db="EMBL/GenBank/DDBJ databases">
        <title>Draft genome sequence of Agarivorans aestuarii strain ZMCS4, a CAZymes producing bacteria isolated from the marine brown algae Clodostephus spongiosus.</title>
        <authorList>
            <person name="Lorente B."/>
            <person name="Cabral C."/>
            <person name="Frias J."/>
            <person name="Faria J."/>
            <person name="Toubarro D."/>
        </authorList>
    </citation>
    <scope>NUCLEOTIDE SEQUENCE [LARGE SCALE GENOMIC DNA]</scope>
    <source>
        <strain evidence="4">ZMCS4</strain>
    </source>
</reference>
<gene>
    <name evidence="3" type="ORF">SNR37_002214</name>
</gene>
<dbReference type="RefSeq" id="WP_329774221.1">
    <property type="nucleotide sequence ID" value="NZ_JAYDYW010000004.1"/>
</dbReference>
<dbReference type="Proteomes" id="UP001310248">
    <property type="component" value="Unassembled WGS sequence"/>
</dbReference>
<evidence type="ECO:0000256" key="2">
    <source>
        <dbReference type="SAM" id="Phobius"/>
    </source>
</evidence>
<keyword evidence="2" id="KW-0472">Membrane</keyword>
<feature type="coiled-coil region" evidence="1">
    <location>
        <begin position="286"/>
        <end position="313"/>
    </location>
</feature>
<proteinExistence type="predicted"/>
<name>A0ABU7G0V7_9ALTE</name>
<comment type="caution">
    <text evidence="3">The sequence shown here is derived from an EMBL/GenBank/DDBJ whole genome shotgun (WGS) entry which is preliminary data.</text>
</comment>
<evidence type="ECO:0000313" key="4">
    <source>
        <dbReference type="Proteomes" id="UP001310248"/>
    </source>
</evidence>
<keyword evidence="2" id="KW-0812">Transmembrane</keyword>
<keyword evidence="2" id="KW-1133">Transmembrane helix</keyword>
<keyword evidence="4" id="KW-1185">Reference proteome</keyword>
<feature type="transmembrane region" description="Helical" evidence="2">
    <location>
        <begin position="460"/>
        <end position="481"/>
    </location>
</feature>